<feature type="compositionally biased region" description="Low complexity" evidence="1">
    <location>
        <begin position="180"/>
        <end position="189"/>
    </location>
</feature>
<sequence length="213" mass="22398">MLAEAGERGGTRGLVLGYIIKPRCSFLKEQKEAKDSLIETWRLLLQERPEQAGRGRASALAGAESISSVWARSRAAAVGKSITRGPAGTQGHKAQDSACFSGSWMLPAFRVLQRLASPPLPRLDAWFLSGTGGQLPSSSSASSDHRAASGAPGISAGHAVAPGAVAGQPPRSCSQRRGPRQGPRNQQQSRSLCFSDHGFAAVFEFHGPADLTL</sequence>
<gene>
    <name evidence="2" type="ORF">MRATA1EN1_LOCUS11548</name>
</gene>
<feature type="compositionally biased region" description="Low complexity" evidence="1">
    <location>
        <begin position="137"/>
        <end position="170"/>
    </location>
</feature>
<protein>
    <submittedName>
        <fullName evidence="2">Uncharacterized protein</fullName>
    </submittedName>
</protein>
<proteinExistence type="predicted"/>
<evidence type="ECO:0000313" key="2">
    <source>
        <dbReference type="EMBL" id="CAI9162586.1"/>
    </source>
</evidence>
<organism evidence="2 3">
    <name type="scientific">Rangifer tarandus platyrhynchus</name>
    <name type="common">Svalbard reindeer</name>
    <dbReference type="NCBI Taxonomy" id="3082113"/>
    <lineage>
        <taxon>Eukaryota</taxon>
        <taxon>Metazoa</taxon>
        <taxon>Chordata</taxon>
        <taxon>Craniata</taxon>
        <taxon>Vertebrata</taxon>
        <taxon>Euteleostomi</taxon>
        <taxon>Mammalia</taxon>
        <taxon>Eutheria</taxon>
        <taxon>Laurasiatheria</taxon>
        <taxon>Artiodactyla</taxon>
        <taxon>Ruminantia</taxon>
        <taxon>Pecora</taxon>
        <taxon>Cervidae</taxon>
        <taxon>Odocoileinae</taxon>
        <taxon>Rangifer</taxon>
    </lineage>
</organism>
<reference evidence="2" key="1">
    <citation type="submission" date="2023-04" db="EMBL/GenBank/DDBJ databases">
        <authorList>
            <consortium name="ELIXIR-Norway"/>
        </authorList>
    </citation>
    <scope>NUCLEOTIDE SEQUENCE [LARGE SCALE GENOMIC DNA]</scope>
</reference>
<accession>A0ABN8YRT5</accession>
<dbReference type="EMBL" id="OX459957">
    <property type="protein sequence ID" value="CAI9162586.1"/>
    <property type="molecule type" value="Genomic_DNA"/>
</dbReference>
<keyword evidence="3" id="KW-1185">Reference proteome</keyword>
<evidence type="ECO:0000313" key="3">
    <source>
        <dbReference type="Proteomes" id="UP001176941"/>
    </source>
</evidence>
<evidence type="ECO:0000256" key="1">
    <source>
        <dbReference type="SAM" id="MobiDB-lite"/>
    </source>
</evidence>
<name>A0ABN8YRT5_RANTA</name>
<feature type="region of interest" description="Disordered" evidence="1">
    <location>
        <begin position="134"/>
        <end position="189"/>
    </location>
</feature>
<dbReference type="Proteomes" id="UP001176941">
    <property type="component" value="Chromosome 21"/>
</dbReference>